<name>A0A9D2IAR5_9BACT</name>
<comment type="caution">
    <text evidence="3">The sequence shown here is derived from an EMBL/GenBank/DDBJ whole genome shotgun (WGS) entry which is preliminary data.</text>
</comment>
<dbReference type="AlphaFoldDB" id="A0A9D2IAR5"/>
<reference evidence="3" key="1">
    <citation type="journal article" date="2021" name="PeerJ">
        <title>Extensive microbial diversity within the chicken gut microbiome revealed by metagenomics and culture.</title>
        <authorList>
            <person name="Gilroy R."/>
            <person name="Ravi A."/>
            <person name="Getino M."/>
            <person name="Pursley I."/>
            <person name="Horton D.L."/>
            <person name="Alikhan N.F."/>
            <person name="Baker D."/>
            <person name="Gharbi K."/>
            <person name="Hall N."/>
            <person name="Watson M."/>
            <person name="Adriaenssens E.M."/>
            <person name="Foster-Nyarko E."/>
            <person name="Jarju S."/>
            <person name="Secka A."/>
            <person name="Antonio M."/>
            <person name="Oren A."/>
            <person name="Chaudhuri R.R."/>
            <person name="La Ragione R."/>
            <person name="Hildebrand F."/>
            <person name="Pallen M.J."/>
        </authorList>
    </citation>
    <scope>NUCLEOTIDE SEQUENCE</scope>
    <source>
        <strain evidence="3">CHK169-11906</strain>
    </source>
</reference>
<keyword evidence="1" id="KW-0732">Signal</keyword>
<dbReference type="InterPro" id="IPR011871">
    <property type="entry name" value="Fib_succ_major"/>
</dbReference>
<reference evidence="3" key="2">
    <citation type="submission" date="2021-04" db="EMBL/GenBank/DDBJ databases">
        <authorList>
            <person name="Gilroy R."/>
        </authorList>
    </citation>
    <scope>NUCLEOTIDE SEQUENCE</scope>
    <source>
        <strain evidence="3">CHK169-11906</strain>
    </source>
</reference>
<evidence type="ECO:0000259" key="2">
    <source>
        <dbReference type="Pfam" id="PF09603"/>
    </source>
</evidence>
<evidence type="ECO:0000313" key="3">
    <source>
        <dbReference type="EMBL" id="HJA97979.1"/>
    </source>
</evidence>
<sequence>MRCLLILLCSVVFVTSAYAQDSQNVQDTDGGVLINGVCWAATNVDEPGTFAGRPDEVGMLYQWGEKIGWSATVPMVSYPVGAKWDDAGSPTAAWLDMSDPCPEGWRVPTVEEWKSLCDESKVYSEWVKEGNSQGRRFTDRSSDASIFVPAAGFRDYHDGTLFSVSSVARYWSSTPVSSTAIRAYSLTFNDANMKPARPRYSGNAFSIRCVRR</sequence>
<dbReference type="EMBL" id="DWYR01000001">
    <property type="protein sequence ID" value="HJA97979.1"/>
    <property type="molecule type" value="Genomic_DNA"/>
</dbReference>
<organism evidence="3 4">
    <name type="scientific">Candidatus Alistipes avicola</name>
    <dbReference type="NCBI Taxonomy" id="2838432"/>
    <lineage>
        <taxon>Bacteria</taxon>
        <taxon>Pseudomonadati</taxon>
        <taxon>Bacteroidota</taxon>
        <taxon>Bacteroidia</taxon>
        <taxon>Bacteroidales</taxon>
        <taxon>Rikenellaceae</taxon>
        <taxon>Alistipes</taxon>
    </lineage>
</organism>
<feature type="domain" description="Fibrobacter succinogenes major paralogous" evidence="2">
    <location>
        <begin position="55"/>
        <end position="211"/>
    </location>
</feature>
<feature type="signal peptide" evidence="1">
    <location>
        <begin position="1"/>
        <end position="19"/>
    </location>
</feature>
<protein>
    <submittedName>
        <fullName evidence="3">Fibrobacter succinogenes major paralogous domain-containing protein</fullName>
    </submittedName>
</protein>
<dbReference type="NCBIfam" id="TIGR02145">
    <property type="entry name" value="Fib_succ_major"/>
    <property type="match status" value="1"/>
</dbReference>
<gene>
    <name evidence="3" type="ORF">H9779_00020</name>
</gene>
<dbReference type="Proteomes" id="UP000824259">
    <property type="component" value="Unassembled WGS sequence"/>
</dbReference>
<evidence type="ECO:0000313" key="4">
    <source>
        <dbReference type="Proteomes" id="UP000824259"/>
    </source>
</evidence>
<feature type="chain" id="PRO_5039389033" evidence="1">
    <location>
        <begin position="20"/>
        <end position="212"/>
    </location>
</feature>
<accession>A0A9D2IAR5</accession>
<proteinExistence type="predicted"/>
<evidence type="ECO:0000256" key="1">
    <source>
        <dbReference type="SAM" id="SignalP"/>
    </source>
</evidence>
<dbReference type="Pfam" id="PF09603">
    <property type="entry name" value="Fib_succ_major"/>
    <property type="match status" value="1"/>
</dbReference>